<comment type="similarity">
    <text evidence="2 10">Belongs to the cation transport ATPase (P-type) (TC 3.A.3) family. Type IB subfamily.</text>
</comment>
<dbReference type="InterPro" id="IPR001757">
    <property type="entry name" value="P_typ_ATPase"/>
</dbReference>
<reference evidence="12 13" key="1">
    <citation type="submission" date="2020-08" db="EMBL/GenBank/DDBJ databases">
        <title>Genome public.</title>
        <authorList>
            <person name="Liu C."/>
            <person name="Sun Q."/>
        </authorList>
    </citation>
    <scope>NUCLEOTIDE SEQUENCE [LARGE SCALE GENOMIC DNA]</scope>
    <source>
        <strain evidence="12 13">NSJ-37</strain>
    </source>
</reference>
<gene>
    <name evidence="12" type="ORF">H8704_09385</name>
</gene>
<dbReference type="Gene3D" id="3.40.50.1000">
    <property type="entry name" value="HAD superfamily/HAD-like"/>
    <property type="match status" value="1"/>
</dbReference>
<dbReference type="InterPro" id="IPR036412">
    <property type="entry name" value="HAD-like_sf"/>
</dbReference>
<dbReference type="InterPro" id="IPR008250">
    <property type="entry name" value="ATPase_P-typ_transduc_dom_A_sf"/>
</dbReference>
<evidence type="ECO:0000256" key="5">
    <source>
        <dbReference type="ARBA" id="ARBA00022967"/>
    </source>
</evidence>
<dbReference type="Gene3D" id="3.40.1110.10">
    <property type="entry name" value="Calcium-transporting ATPase, cytoplasmic domain N"/>
    <property type="match status" value="1"/>
</dbReference>
<comment type="caution">
    <text evidence="12">The sequence shown here is derived from an EMBL/GenBank/DDBJ whole genome shotgun (WGS) entry which is preliminary data.</text>
</comment>
<protein>
    <recommendedName>
        <fullName evidence="8">Cd(2+)-exporting ATPase</fullName>
        <ecNumber evidence="8">7.2.2.21</ecNumber>
    </recommendedName>
</protein>
<keyword evidence="10" id="KW-0547">Nucleotide-binding</keyword>
<evidence type="ECO:0000313" key="13">
    <source>
        <dbReference type="Proteomes" id="UP000606193"/>
    </source>
</evidence>
<dbReference type="PANTHER" id="PTHR48085:SF5">
    <property type="entry name" value="CADMIUM_ZINC-TRANSPORTING ATPASE HMA4-RELATED"/>
    <property type="match status" value="1"/>
</dbReference>
<dbReference type="PRINTS" id="PR00119">
    <property type="entry name" value="CATATPASE"/>
</dbReference>
<evidence type="ECO:0000256" key="8">
    <source>
        <dbReference type="ARBA" id="ARBA00039103"/>
    </source>
</evidence>
<evidence type="ECO:0000256" key="6">
    <source>
        <dbReference type="ARBA" id="ARBA00022989"/>
    </source>
</evidence>
<dbReference type="InterPro" id="IPR059000">
    <property type="entry name" value="ATPase_P-type_domA"/>
</dbReference>
<comment type="subcellular location">
    <subcellularLocation>
        <location evidence="10">Cell membrane</location>
    </subcellularLocation>
    <subcellularLocation>
        <location evidence="1">Membrane</location>
        <topology evidence="1">Multi-pass membrane protein</topology>
    </subcellularLocation>
</comment>
<keyword evidence="5" id="KW-1278">Translocase</keyword>
<evidence type="ECO:0000256" key="3">
    <source>
        <dbReference type="ARBA" id="ARBA00022539"/>
    </source>
</evidence>
<dbReference type="SFLD" id="SFLDS00003">
    <property type="entry name" value="Haloacid_Dehalogenase"/>
    <property type="match status" value="1"/>
</dbReference>
<organism evidence="12 13">
    <name type="scientific">Jutongia huaianensis</name>
    <dbReference type="NCBI Taxonomy" id="2763668"/>
    <lineage>
        <taxon>Bacteria</taxon>
        <taxon>Bacillati</taxon>
        <taxon>Bacillota</taxon>
        <taxon>Clostridia</taxon>
        <taxon>Lachnospirales</taxon>
        <taxon>Lachnospiraceae</taxon>
        <taxon>Jutongia</taxon>
    </lineage>
</organism>
<dbReference type="PRINTS" id="PR00120">
    <property type="entry name" value="HATPASE"/>
</dbReference>
<dbReference type="EC" id="7.2.2.21" evidence="8"/>
<dbReference type="Pfam" id="PF00122">
    <property type="entry name" value="E1-E2_ATPase"/>
    <property type="match status" value="1"/>
</dbReference>
<dbReference type="PANTHER" id="PTHR48085">
    <property type="entry name" value="CADMIUM/ZINC-TRANSPORTING ATPASE HMA2-RELATED"/>
    <property type="match status" value="1"/>
</dbReference>
<dbReference type="InterPro" id="IPR023214">
    <property type="entry name" value="HAD_sf"/>
</dbReference>
<accession>A0ABR7N3B1</accession>
<sequence length="699" mass="77734">MKFQIKHEIKGRIRIHVIQKRMTFAQADTLQYYLTGYDFIQNVKIQERTCDATIRFQGDREDVIHALRRFSYERIEVPEDFIKNSGREMNRFYWDKLMDQVILHYGTKIFLPMSVRAGIATVKSVKYIWEGLCTLARGRIEVPVLDGTAVGVSVFRGDYATASSVMFLLGIGEILEEWTHKKSVGDLARSMSLNISKVWVLRDGREELKEVTSVQTGDQVVIHMGNVIPFDGDVVGGEAMVNQASLTGESNPVRKAEGGYAYAGTVVEEGEITIRAREVNGSSKYEKIMTMIEESEKLKSSLEGKAAHLADRLVPYTFAGTGLVWLLTRNATKALSVLMVDFSCALKLAMPLTVLSAIREASTYDITVKGGKYLEAMAEADTIVFDKTGTLTKAQPTVVDVISFNGQSSDELLRIAACLEEHFPHSMAKAVVNKAIERNLVHEELHSKVEYIVAHGIYSTLEGRKIIIGSHHFVFEDENAKVPEDKKQLFEELPEQYSHLYMAIDGLLAAVICIEDPLRKEAPEVIRRLKKYGISKVVMMTGDSDRIASTIADKVGVDEYYSEVLPEDKAKFVENEKNAGRKVIMIGDGINDSPALSEANVGIAISDGAEIAREIADVTISADNLYEIATLKQLSDAMVRRINTNYRLIVGINTGLIVLGIAGVFQPTMSALFHNTSTILISLKSMNNLLDQEPVEEIK</sequence>
<dbReference type="NCBIfam" id="TIGR01525">
    <property type="entry name" value="ATPase-IB_hvy"/>
    <property type="match status" value="1"/>
</dbReference>
<dbReference type="InterPro" id="IPR044492">
    <property type="entry name" value="P_typ_ATPase_HD_dom"/>
</dbReference>
<keyword evidence="6" id="KW-1133">Transmembrane helix</keyword>
<dbReference type="Pfam" id="PF00702">
    <property type="entry name" value="Hydrolase"/>
    <property type="match status" value="1"/>
</dbReference>
<dbReference type="Proteomes" id="UP000606193">
    <property type="component" value="Unassembled WGS sequence"/>
</dbReference>
<name>A0ABR7N3B1_9FIRM</name>
<keyword evidence="10" id="KW-0479">Metal-binding</keyword>
<dbReference type="SUPFAM" id="SSF81653">
    <property type="entry name" value="Calcium ATPase, transduction domain A"/>
    <property type="match status" value="1"/>
</dbReference>
<dbReference type="NCBIfam" id="TIGR01494">
    <property type="entry name" value="ATPase_P-type"/>
    <property type="match status" value="1"/>
</dbReference>
<dbReference type="PROSITE" id="PS00154">
    <property type="entry name" value="ATPASE_E1_E2"/>
    <property type="match status" value="1"/>
</dbReference>
<dbReference type="InterPro" id="IPR027256">
    <property type="entry name" value="P-typ_ATPase_IB"/>
</dbReference>
<keyword evidence="13" id="KW-1185">Reference proteome</keyword>
<dbReference type="EMBL" id="JACRSX010000012">
    <property type="protein sequence ID" value="MBC8562835.1"/>
    <property type="molecule type" value="Genomic_DNA"/>
</dbReference>
<dbReference type="SFLD" id="SFLDG00002">
    <property type="entry name" value="C1.7:_P-type_atpase_like"/>
    <property type="match status" value="1"/>
</dbReference>
<keyword evidence="3" id="KW-0104">Cadmium</keyword>
<keyword evidence="7" id="KW-0472">Membrane</keyword>
<evidence type="ECO:0000256" key="10">
    <source>
        <dbReference type="RuleBase" id="RU362081"/>
    </source>
</evidence>
<evidence type="ECO:0000259" key="11">
    <source>
        <dbReference type="Pfam" id="PF00122"/>
    </source>
</evidence>
<comment type="catalytic activity">
    <reaction evidence="9">
        <text>Cd(2+)(in) + ATP + H2O = Cd(2+)(out) + ADP + phosphate + H(+)</text>
        <dbReference type="Rhea" id="RHEA:12132"/>
        <dbReference type="ChEBI" id="CHEBI:15377"/>
        <dbReference type="ChEBI" id="CHEBI:15378"/>
        <dbReference type="ChEBI" id="CHEBI:30616"/>
        <dbReference type="ChEBI" id="CHEBI:43474"/>
        <dbReference type="ChEBI" id="CHEBI:48775"/>
        <dbReference type="ChEBI" id="CHEBI:456216"/>
        <dbReference type="EC" id="7.2.2.21"/>
    </reaction>
</comment>
<evidence type="ECO:0000256" key="4">
    <source>
        <dbReference type="ARBA" id="ARBA00022692"/>
    </source>
</evidence>
<evidence type="ECO:0000256" key="2">
    <source>
        <dbReference type="ARBA" id="ARBA00006024"/>
    </source>
</evidence>
<keyword evidence="10" id="KW-1003">Cell membrane</keyword>
<evidence type="ECO:0000313" key="12">
    <source>
        <dbReference type="EMBL" id="MBC8562835.1"/>
    </source>
</evidence>
<dbReference type="SUPFAM" id="SSF56784">
    <property type="entry name" value="HAD-like"/>
    <property type="match status" value="1"/>
</dbReference>
<feature type="domain" description="P-type ATPase A" evidence="11">
    <location>
        <begin position="193"/>
        <end position="293"/>
    </location>
</feature>
<evidence type="ECO:0000256" key="1">
    <source>
        <dbReference type="ARBA" id="ARBA00004141"/>
    </source>
</evidence>
<proteinExistence type="inferred from homology"/>
<dbReference type="InterPro" id="IPR051014">
    <property type="entry name" value="Cation_Transport_ATPase_IB"/>
</dbReference>
<evidence type="ECO:0000256" key="9">
    <source>
        <dbReference type="ARBA" id="ARBA00049338"/>
    </source>
</evidence>
<dbReference type="InterPro" id="IPR023299">
    <property type="entry name" value="ATPase_P-typ_cyto_dom_N"/>
</dbReference>
<dbReference type="RefSeq" id="WP_249298092.1">
    <property type="nucleotide sequence ID" value="NZ_JACRSX010000012.1"/>
</dbReference>
<evidence type="ECO:0000256" key="7">
    <source>
        <dbReference type="ARBA" id="ARBA00023136"/>
    </source>
</evidence>
<dbReference type="Gene3D" id="2.70.150.10">
    <property type="entry name" value="Calcium-transporting ATPase, cytoplasmic transduction domain A"/>
    <property type="match status" value="1"/>
</dbReference>
<dbReference type="SFLD" id="SFLDF00027">
    <property type="entry name" value="p-type_atpase"/>
    <property type="match status" value="1"/>
</dbReference>
<keyword evidence="4" id="KW-0812">Transmembrane</keyword>
<dbReference type="InterPro" id="IPR018303">
    <property type="entry name" value="ATPase_P-typ_P_site"/>
</dbReference>
<keyword evidence="10" id="KW-0067">ATP-binding</keyword>